<evidence type="ECO:0000313" key="1">
    <source>
        <dbReference type="Ensembl" id="ENSNVIP00000003813.1"/>
    </source>
</evidence>
<dbReference type="AlphaFoldDB" id="A0A8C7EK39"/>
<reference evidence="1" key="1">
    <citation type="submission" date="2025-08" db="UniProtKB">
        <authorList>
            <consortium name="Ensembl"/>
        </authorList>
    </citation>
    <scope>IDENTIFICATION</scope>
</reference>
<name>A0A8C7EK39_NEOVI</name>
<organism evidence="1 2">
    <name type="scientific">Neovison vison</name>
    <name type="common">American mink</name>
    <name type="synonym">Mustela vison</name>
    <dbReference type="NCBI Taxonomy" id="452646"/>
    <lineage>
        <taxon>Eukaryota</taxon>
        <taxon>Metazoa</taxon>
        <taxon>Chordata</taxon>
        <taxon>Craniata</taxon>
        <taxon>Vertebrata</taxon>
        <taxon>Euteleostomi</taxon>
        <taxon>Mammalia</taxon>
        <taxon>Eutheria</taxon>
        <taxon>Laurasiatheria</taxon>
        <taxon>Carnivora</taxon>
        <taxon>Caniformia</taxon>
        <taxon>Musteloidea</taxon>
        <taxon>Mustelidae</taxon>
        <taxon>Mustelinae</taxon>
        <taxon>Neogale</taxon>
    </lineage>
</organism>
<proteinExistence type="predicted"/>
<dbReference type="Proteomes" id="UP000694425">
    <property type="component" value="Unplaced"/>
</dbReference>
<reference evidence="1" key="2">
    <citation type="submission" date="2025-09" db="UniProtKB">
        <authorList>
            <consortium name="Ensembl"/>
        </authorList>
    </citation>
    <scope>IDENTIFICATION</scope>
</reference>
<dbReference type="GeneTree" id="ENSGT00960000192719"/>
<dbReference type="Ensembl" id="ENSNVIT00000004472.1">
    <property type="protein sequence ID" value="ENSNVIP00000003813.1"/>
    <property type="gene ID" value="ENSNVIG00000003047.1"/>
</dbReference>
<keyword evidence="2" id="KW-1185">Reference proteome</keyword>
<evidence type="ECO:0000313" key="2">
    <source>
        <dbReference type="Proteomes" id="UP000694425"/>
    </source>
</evidence>
<protein>
    <submittedName>
        <fullName evidence="1">Uncharacterized protein</fullName>
    </submittedName>
</protein>
<sequence length="55" mass="6240">MAQEKMELDLELLSSSATKDDMLRRSNSAPLISGLGCFVTSDLHLQKWKWLTSEK</sequence>
<accession>A0A8C7EK39</accession>